<dbReference type="Pfam" id="PF01882">
    <property type="entry name" value="DUF58"/>
    <property type="match status" value="1"/>
</dbReference>
<evidence type="ECO:0000259" key="2">
    <source>
        <dbReference type="Pfam" id="PF01882"/>
    </source>
</evidence>
<dbReference type="PANTHER" id="PTHR33608">
    <property type="entry name" value="BLL2464 PROTEIN"/>
    <property type="match status" value="1"/>
</dbReference>
<protein>
    <submittedName>
        <fullName evidence="3">DUF58 domain-containing protein</fullName>
    </submittedName>
</protein>
<gene>
    <name evidence="3" type="ORF">QWZ12_12340</name>
</gene>
<feature type="domain" description="DUF58" evidence="2">
    <location>
        <begin position="60"/>
        <end position="261"/>
    </location>
</feature>
<reference evidence="4" key="1">
    <citation type="journal article" date="2019" name="Int. J. Syst. Evol. Microbiol.">
        <title>The Global Catalogue of Microorganisms (GCM) 10K type strain sequencing project: providing services to taxonomists for standard genome sequencing and annotation.</title>
        <authorList>
            <consortium name="The Broad Institute Genomics Platform"/>
            <consortium name="The Broad Institute Genome Sequencing Center for Infectious Disease"/>
            <person name="Wu L."/>
            <person name="Ma J."/>
        </authorList>
    </citation>
    <scope>NUCLEOTIDE SEQUENCE [LARGE SCALE GENOMIC DNA]</scope>
    <source>
        <strain evidence="4">CECT 7069</strain>
    </source>
</reference>
<proteinExistence type="predicted"/>
<keyword evidence="4" id="KW-1185">Reference proteome</keyword>
<evidence type="ECO:0000313" key="3">
    <source>
        <dbReference type="EMBL" id="MDN3591398.1"/>
    </source>
</evidence>
<name>A0ABT8BJM1_9HYPH</name>
<accession>A0ABT8BJM1</accession>
<dbReference type="RefSeq" id="WP_238228107.1">
    <property type="nucleotide sequence ID" value="NZ_BPQD01000039.1"/>
</dbReference>
<sequence>MSSGIGTTPAGAGPVETAQADIVYRPRGRVPGTAVGAHRGRDAGGLGTFRDQVPFRRMPDARRIDVRATLRDPFEGTHVRRFESRTAIEVWALVDLSASMRYRGEADRMELVAALCAGLAASATRIGDSFGLLGCDGAVREDVSMPATRRRGIGAAVRERLLAAPCTAARADGMREAGRRLVGRPKIVFVVSDFRWPEALVTEVFASLARHDIVSVVLADPSEDEGLPAWGLMELDDLEGAGRRTVFMRPALRRRWLAHEQARSDTLRRIATTYGRPPFRLVERFEAEALTRHLIGT</sequence>
<feature type="region of interest" description="Disordered" evidence="1">
    <location>
        <begin position="31"/>
        <end position="50"/>
    </location>
</feature>
<dbReference type="InterPro" id="IPR036465">
    <property type="entry name" value="vWFA_dom_sf"/>
</dbReference>
<dbReference type="InterPro" id="IPR002881">
    <property type="entry name" value="DUF58"/>
</dbReference>
<dbReference type="EMBL" id="JAUFPX010000009">
    <property type="protein sequence ID" value="MDN3591398.1"/>
    <property type="molecule type" value="Genomic_DNA"/>
</dbReference>
<dbReference type="Proteomes" id="UP001224644">
    <property type="component" value="Unassembled WGS sequence"/>
</dbReference>
<organism evidence="3 4">
    <name type="scientific">Methylobacterium adhaesivum</name>
    <dbReference type="NCBI Taxonomy" id="333297"/>
    <lineage>
        <taxon>Bacteria</taxon>
        <taxon>Pseudomonadati</taxon>
        <taxon>Pseudomonadota</taxon>
        <taxon>Alphaproteobacteria</taxon>
        <taxon>Hyphomicrobiales</taxon>
        <taxon>Methylobacteriaceae</taxon>
        <taxon>Methylobacterium</taxon>
    </lineage>
</organism>
<evidence type="ECO:0000313" key="4">
    <source>
        <dbReference type="Proteomes" id="UP001224644"/>
    </source>
</evidence>
<dbReference type="PANTHER" id="PTHR33608:SF6">
    <property type="entry name" value="BLL2464 PROTEIN"/>
    <property type="match status" value="1"/>
</dbReference>
<evidence type="ECO:0000256" key="1">
    <source>
        <dbReference type="SAM" id="MobiDB-lite"/>
    </source>
</evidence>
<comment type="caution">
    <text evidence="3">The sequence shown here is derived from an EMBL/GenBank/DDBJ whole genome shotgun (WGS) entry which is preliminary data.</text>
</comment>
<dbReference type="SUPFAM" id="SSF53300">
    <property type="entry name" value="vWA-like"/>
    <property type="match status" value="1"/>
</dbReference>